<dbReference type="STRING" id="174720.A0A0N5BAG5"/>
<evidence type="ECO:0000313" key="4">
    <source>
        <dbReference type="Proteomes" id="UP000046392"/>
    </source>
</evidence>
<dbReference type="WBParaSite" id="SPAL_0000303500.2">
    <property type="protein sequence ID" value="SPAL_0000303500.2"/>
    <property type="gene ID" value="SPAL_0000303500"/>
</dbReference>
<name>A0A0N5BAG5_STREA</name>
<dbReference type="Gene3D" id="3.10.20.550">
    <property type="entry name" value="ASAP complex, SAP18 subunit"/>
    <property type="match status" value="1"/>
</dbReference>
<dbReference type="InterPro" id="IPR042534">
    <property type="entry name" value="SAP18_sf"/>
</dbReference>
<dbReference type="PANTHER" id="PTHR13082:SF0">
    <property type="entry name" value="HISTONE DEACETYLASE COMPLEX SUBUNIT SAP18"/>
    <property type="match status" value="1"/>
</dbReference>
<reference evidence="5" key="1">
    <citation type="submission" date="2017-02" db="UniProtKB">
        <authorList>
            <consortium name="WormBaseParasite"/>
        </authorList>
    </citation>
    <scope>IDENTIFICATION</scope>
</reference>
<dbReference type="InterPro" id="IPR010516">
    <property type="entry name" value="SAP18"/>
</dbReference>
<dbReference type="AlphaFoldDB" id="A0A0N5BAG5"/>
<organism evidence="4 5">
    <name type="scientific">Strongyloides papillosus</name>
    <name type="common">Intestinal threadworm</name>
    <dbReference type="NCBI Taxonomy" id="174720"/>
    <lineage>
        <taxon>Eukaryota</taxon>
        <taxon>Metazoa</taxon>
        <taxon>Ecdysozoa</taxon>
        <taxon>Nematoda</taxon>
        <taxon>Chromadorea</taxon>
        <taxon>Rhabditida</taxon>
        <taxon>Tylenchina</taxon>
        <taxon>Panagrolaimomorpha</taxon>
        <taxon>Strongyloidoidea</taxon>
        <taxon>Strongyloididae</taxon>
        <taxon>Strongyloides</taxon>
    </lineage>
</organism>
<comment type="similarity">
    <text evidence="1">Belongs to the SAP18 family.</text>
</comment>
<dbReference type="PANTHER" id="PTHR13082">
    <property type="entry name" value="SAP18"/>
    <property type="match status" value="1"/>
</dbReference>
<evidence type="ECO:0000313" key="5">
    <source>
        <dbReference type="WBParaSite" id="SPAL_0000303500.2"/>
    </source>
</evidence>
<accession>A0A0N5BAG5</accession>
<dbReference type="Proteomes" id="UP000046392">
    <property type="component" value="Unplaced"/>
</dbReference>
<feature type="region of interest" description="Disordered" evidence="3">
    <location>
        <begin position="153"/>
        <end position="174"/>
    </location>
</feature>
<keyword evidence="4" id="KW-1185">Reference proteome</keyword>
<dbReference type="GO" id="GO:0005634">
    <property type="term" value="C:nucleus"/>
    <property type="evidence" value="ECO:0007669"/>
    <property type="project" value="TreeGrafter"/>
</dbReference>
<evidence type="ECO:0000256" key="3">
    <source>
        <dbReference type="SAM" id="MobiDB-lite"/>
    </source>
</evidence>
<proteinExistence type="inferred from homology"/>
<protein>
    <recommendedName>
        <fullName evidence="2">18 kDa Sin3-associated polypeptide</fullName>
    </recommendedName>
</protein>
<evidence type="ECO:0000256" key="1">
    <source>
        <dbReference type="ARBA" id="ARBA00009143"/>
    </source>
</evidence>
<dbReference type="Pfam" id="PF06487">
    <property type="entry name" value="SAP18"/>
    <property type="match status" value="1"/>
</dbReference>
<sequence length="205" mass="24330">MESNGTKIKVDKRALVSLKVFPLSLFQECPFLIKIFIIKNQPHPFHLWKNGDFPKDVLYYQTRLSCTLLDLTKFVNDELPEYFKHPTILEFRIIQFDVVENSCHIINIGTTRSDISTNDDNASLERAKFDPGNFLEIVVKPVEIIKQTEDKSFNNDTSRNYDSHRKRTYSNRSEDYSGKRFKYNDDRNFNNRKIEYLLSKGRRYR</sequence>
<feature type="compositionally biased region" description="Basic and acidic residues" evidence="3">
    <location>
        <begin position="153"/>
        <end position="163"/>
    </location>
</feature>
<evidence type="ECO:0000256" key="2">
    <source>
        <dbReference type="ARBA" id="ARBA00030511"/>
    </source>
</evidence>